<dbReference type="AlphaFoldDB" id="A0A6J4HI16"/>
<sequence>MTHATFRRSASAGLALLAAACCAGFGATAAAQAPQVARTFEDAAAGAPPPGFSSALTGGGGPVRWVVLEDPSSPAGPKVLAEVSKDRTSDRFPLTILDGFEARDVAVSVRFKPVSGTVDQAAGLVVRLRDPRNYYVARANALEGNVRLYRVVDGRRTQFAGVDVRVPRERWQTLGLRVEGERFEVSLDGRMLFSATDRTFAAAGRVGLWTKADSLTHFDAFEAEGLR</sequence>
<protein>
    <recommendedName>
        <fullName evidence="3">3-keto-disaccharide hydrolase domain-containing protein</fullName>
    </recommendedName>
</protein>
<dbReference type="Gene3D" id="2.60.120.560">
    <property type="entry name" value="Exo-inulinase, domain 1"/>
    <property type="match status" value="1"/>
</dbReference>
<feature type="chain" id="PRO_5026797923" description="3-keto-disaccharide hydrolase domain-containing protein" evidence="1">
    <location>
        <begin position="30"/>
        <end position="227"/>
    </location>
</feature>
<evidence type="ECO:0008006" key="3">
    <source>
        <dbReference type="Google" id="ProtNLM"/>
    </source>
</evidence>
<evidence type="ECO:0000256" key="1">
    <source>
        <dbReference type="SAM" id="SignalP"/>
    </source>
</evidence>
<dbReference type="EMBL" id="CADCTD010000016">
    <property type="protein sequence ID" value="CAA9222964.1"/>
    <property type="molecule type" value="Genomic_DNA"/>
</dbReference>
<organism evidence="2">
    <name type="scientific">uncultured Craurococcus sp</name>
    <dbReference type="NCBI Taxonomy" id="1135998"/>
    <lineage>
        <taxon>Bacteria</taxon>
        <taxon>Pseudomonadati</taxon>
        <taxon>Pseudomonadota</taxon>
        <taxon>Alphaproteobacteria</taxon>
        <taxon>Acetobacterales</taxon>
        <taxon>Acetobacteraceae</taxon>
        <taxon>Craurococcus</taxon>
        <taxon>environmental samples</taxon>
    </lineage>
</organism>
<keyword evidence="1" id="KW-0732">Signal</keyword>
<proteinExistence type="predicted"/>
<name>A0A6J4HI16_9PROT</name>
<reference evidence="2" key="1">
    <citation type="submission" date="2020-02" db="EMBL/GenBank/DDBJ databases">
        <authorList>
            <person name="Meier V. D."/>
        </authorList>
    </citation>
    <scope>NUCLEOTIDE SEQUENCE</scope>
    <source>
        <strain evidence="2">AVDCRST_MAG27</strain>
    </source>
</reference>
<gene>
    <name evidence="2" type="ORF">AVDCRST_MAG27-442</name>
</gene>
<accession>A0A6J4HI16</accession>
<dbReference type="PROSITE" id="PS51257">
    <property type="entry name" value="PROKAR_LIPOPROTEIN"/>
    <property type="match status" value="1"/>
</dbReference>
<evidence type="ECO:0000313" key="2">
    <source>
        <dbReference type="EMBL" id="CAA9222964.1"/>
    </source>
</evidence>
<feature type="signal peptide" evidence="1">
    <location>
        <begin position="1"/>
        <end position="29"/>
    </location>
</feature>